<accession>A0A914YHN8</accession>
<evidence type="ECO:0000313" key="2">
    <source>
        <dbReference type="Proteomes" id="UP000887577"/>
    </source>
</evidence>
<proteinExistence type="predicted"/>
<dbReference type="WBParaSite" id="PSU_v2.g18308.t1">
    <property type="protein sequence ID" value="PSU_v2.g18308.t1"/>
    <property type="gene ID" value="PSU_v2.g18308"/>
</dbReference>
<feature type="compositionally biased region" description="Basic and acidic residues" evidence="1">
    <location>
        <begin position="565"/>
        <end position="600"/>
    </location>
</feature>
<evidence type="ECO:0000313" key="3">
    <source>
        <dbReference type="WBParaSite" id="PSU_v2.g18308.t1"/>
    </source>
</evidence>
<feature type="region of interest" description="Disordered" evidence="1">
    <location>
        <begin position="451"/>
        <end position="600"/>
    </location>
</feature>
<evidence type="ECO:0000256" key="1">
    <source>
        <dbReference type="SAM" id="MobiDB-lite"/>
    </source>
</evidence>
<feature type="compositionally biased region" description="Basic and acidic residues" evidence="1">
    <location>
        <begin position="534"/>
        <end position="545"/>
    </location>
</feature>
<reference evidence="3" key="1">
    <citation type="submission" date="2022-11" db="UniProtKB">
        <authorList>
            <consortium name="WormBaseParasite"/>
        </authorList>
    </citation>
    <scope>IDENTIFICATION</scope>
</reference>
<feature type="region of interest" description="Disordered" evidence="1">
    <location>
        <begin position="269"/>
        <end position="342"/>
    </location>
</feature>
<name>A0A914YHN8_9BILA</name>
<keyword evidence="2" id="KW-1185">Reference proteome</keyword>
<feature type="compositionally biased region" description="Polar residues" evidence="1">
    <location>
        <begin position="330"/>
        <end position="342"/>
    </location>
</feature>
<dbReference type="Gene3D" id="3.40.395.10">
    <property type="entry name" value="Adenoviral Proteinase, Chain A"/>
    <property type="match status" value="1"/>
</dbReference>
<feature type="compositionally biased region" description="Polar residues" evidence="1">
    <location>
        <begin position="277"/>
        <end position="286"/>
    </location>
</feature>
<feature type="compositionally biased region" description="Basic residues" evidence="1">
    <location>
        <begin position="488"/>
        <end position="499"/>
    </location>
</feature>
<protein>
    <submittedName>
        <fullName evidence="3">Ubiquitin-like protease family profile domain-containing protein</fullName>
    </submittedName>
</protein>
<sequence length="728" mass="81344">MILLHTDVTKIDTKVGHWCTGIYVRATNEFHYFDPYGSFQSQILPHVKTIINNCVNTVSKTVTKIVPNIILHKRQNEHNTQPANDGETCGYFCCQILKRFLQNGLDNLYDPNFVLNDFKTEVVQTIKALLPPDEQSINTEIIEDEIKILSPKKAVGDVDEIQILPTPFKKPKLMPETPTDAFSTLKLHTPLIDLTEDKNDNSFLPKTSNENATPKRKIAPKKKIQKISTVTEIKIVNKAGVPPQRKIKINPVSVDEILNETFLLQEKSVEPMEVDPNPSTISVDTVTSKKKKGETGRPLSTKTQHKNLIESKRKGKESASSAAENDSDSTVITVTEGSTNEKSVTVKLEEENAESAQLALKNPMEVDLNSSVISTTSDNGVKNKGGRPKKVKRKTTFNKNIKTDSESEAKHKNESVLRHDFEKDFEFSFTNEDGSKLEMTVHKFALSTIVTKSEYPPPKTTKSSSEKELDEEKGDSGDVKIEKDTKKSATKNKGGRPRKASLVVNNEQSDSSLASVNTFRQTRSKAKAVVTDSEVERATKNERGRPKANPKKNQFTAEKSLNSADEVKKISKDKRSTSNDKQKMSTVNKKEEAKVEKMEVDDKPKQRKILVAARGSARLKSIIPKLLDVKDCTGKTHVEGCAAISSNHAVKYDDVGDFDQECPHCKAYKLPYEMENPSIANKCCGFGEIHTTEVVETHNIIQNQMPKIVLDLCEIAHPNNKEFVKKMD</sequence>
<dbReference type="InterPro" id="IPR038765">
    <property type="entry name" value="Papain-like_cys_pep_sf"/>
</dbReference>
<dbReference type="Proteomes" id="UP000887577">
    <property type="component" value="Unplaced"/>
</dbReference>
<dbReference type="SUPFAM" id="SSF54001">
    <property type="entry name" value="Cysteine proteinases"/>
    <property type="match status" value="1"/>
</dbReference>
<feature type="compositionally biased region" description="Polar residues" evidence="1">
    <location>
        <begin position="503"/>
        <end position="521"/>
    </location>
</feature>
<dbReference type="AlphaFoldDB" id="A0A914YHN8"/>
<organism evidence="2 3">
    <name type="scientific">Panagrolaimus superbus</name>
    <dbReference type="NCBI Taxonomy" id="310955"/>
    <lineage>
        <taxon>Eukaryota</taxon>
        <taxon>Metazoa</taxon>
        <taxon>Ecdysozoa</taxon>
        <taxon>Nematoda</taxon>
        <taxon>Chromadorea</taxon>
        <taxon>Rhabditida</taxon>
        <taxon>Tylenchina</taxon>
        <taxon>Panagrolaimomorpha</taxon>
        <taxon>Panagrolaimoidea</taxon>
        <taxon>Panagrolaimidae</taxon>
        <taxon>Panagrolaimus</taxon>
    </lineage>
</organism>
<feature type="compositionally biased region" description="Polar residues" evidence="1">
    <location>
        <begin position="551"/>
        <end position="563"/>
    </location>
</feature>
<feature type="compositionally biased region" description="Basic and acidic residues" evidence="1">
    <location>
        <begin position="474"/>
        <end position="487"/>
    </location>
</feature>